<comment type="caution">
    <text evidence="1">The sequence shown here is derived from an EMBL/GenBank/DDBJ whole genome shotgun (WGS) entry which is preliminary data.</text>
</comment>
<dbReference type="EMBL" id="BAAAEU010000004">
    <property type="protein sequence ID" value="GAA0708000.1"/>
    <property type="molecule type" value="Genomic_DNA"/>
</dbReference>
<organism evidence="1 2">
    <name type="scientific">Dokdonella soli</name>
    <dbReference type="NCBI Taxonomy" id="529810"/>
    <lineage>
        <taxon>Bacteria</taxon>
        <taxon>Pseudomonadati</taxon>
        <taxon>Pseudomonadota</taxon>
        <taxon>Gammaproteobacteria</taxon>
        <taxon>Lysobacterales</taxon>
        <taxon>Rhodanobacteraceae</taxon>
        <taxon>Dokdonella</taxon>
    </lineage>
</organism>
<evidence type="ECO:0000313" key="1">
    <source>
        <dbReference type="EMBL" id="GAA0708000.1"/>
    </source>
</evidence>
<evidence type="ECO:0000313" key="2">
    <source>
        <dbReference type="Proteomes" id="UP001501523"/>
    </source>
</evidence>
<gene>
    <name evidence="1" type="ORF">GCM10009105_07180</name>
</gene>
<accession>A0ABN1ID34</accession>
<reference evidence="1 2" key="1">
    <citation type="journal article" date="2019" name="Int. J. Syst. Evol. Microbiol.">
        <title>The Global Catalogue of Microorganisms (GCM) 10K type strain sequencing project: providing services to taxonomists for standard genome sequencing and annotation.</title>
        <authorList>
            <consortium name="The Broad Institute Genomics Platform"/>
            <consortium name="The Broad Institute Genome Sequencing Center for Infectious Disease"/>
            <person name="Wu L."/>
            <person name="Ma J."/>
        </authorList>
    </citation>
    <scope>NUCLEOTIDE SEQUENCE [LARGE SCALE GENOMIC DNA]</scope>
    <source>
        <strain evidence="1 2">JCM 15421</strain>
    </source>
</reference>
<keyword evidence="2" id="KW-1185">Reference proteome</keyword>
<name>A0ABN1ID34_9GAMM</name>
<proteinExistence type="predicted"/>
<dbReference type="Proteomes" id="UP001501523">
    <property type="component" value="Unassembled WGS sequence"/>
</dbReference>
<sequence length="149" mass="16820">MYDQFATIAKAILSPAVKVFELLSAPRDDVPTLVQEPNGIDAGTPRWAREYSEKVRSFVRAEGTFFFKCTGGQCRYAELVSTKGIFTAITPNNFSEHDEVRITFDLDNYDKHVIFDEKPLVLKIRLTTGKGRRATLRLKCAGYRATPII</sequence>
<protein>
    <submittedName>
        <fullName evidence="1">Uncharacterized protein</fullName>
    </submittedName>
</protein>
<dbReference type="RefSeq" id="WP_343787248.1">
    <property type="nucleotide sequence ID" value="NZ_BAAAEU010000004.1"/>
</dbReference>